<dbReference type="GO" id="GO:0006635">
    <property type="term" value="P:fatty acid beta-oxidation"/>
    <property type="evidence" value="ECO:0007669"/>
    <property type="project" value="TreeGrafter"/>
</dbReference>
<dbReference type="SUPFAM" id="SSF54637">
    <property type="entry name" value="Thioesterase/thiol ester dehydrase-isomerase"/>
    <property type="match status" value="2"/>
</dbReference>
<dbReference type="OrthoDB" id="60204at2759"/>
<proteinExistence type="predicted"/>
<dbReference type="InterPro" id="IPR002539">
    <property type="entry name" value="MaoC-like_dom"/>
</dbReference>
<dbReference type="VEuPathDB" id="FungiDB:Z519_12289"/>
<feature type="domain" description="MaoC-like" evidence="1">
    <location>
        <begin position="177"/>
        <end position="277"/>
    </location>
</feature>
<organism evidence="3 4">
    <name type="scientific">Cladophialophora bantiana (strain ATCC 10958 / CBS 173.52 / CDC B-1940 / NIH 8579)</name>
    <name type="common">Xylohypha bantiana</name>
    <dbReference type="NCBI Taxonomy" id="1442370"/>
    <lineage>
        <taxon>Eukaryota</taxon>
        <taxon>Fungi</taxon>
        <taxon>Dikarya</taxon>
        <taxon>Ascomycota</taxon>
        <taxon>Pezizomycotina</taxon>
        <taxon>Eurotiomycetes</taxon>
        <taxon>Chaetothyriomycetidae</taxon>
        <taxon>Chaetothyriales</taxon>
        <taxon>Herpotrichiellaceae</taxon>
        <taxon>Cladophialophora</taxon>
    </lineage>
</organism>
<evidence type="ECO:0000259" key="1">
    <source>
        <dbReference type="Pfam" id="PF01575"/>
    </source>
</evidence>
<reference evidence="3" key="1">
    <citation type="submission" date="2015-01" db="EMBL/GenBank/DDBJ databases">
        <title>The Genome Sequence of Cladophialophora bantiana CBS 173.52.</title>
        <authorList>
            <consortium name="The Broad Institute Genomics Platform"/>
            <person name="Cuomo C."/>
            <person name="de Hoog S."/>
            <person name="Gorbushina A."/>
            <person name="Stielow B."/>
            <person name="Teixiera M."/>
            <person name="Abouelleil A."/>
            <person name="Chapman S.B."/>
            <person name="Priest M."/>
            <person name="Young S.K."/>
            <person name="Wortman J."/>
            <person name="Nusbaum C."/>
            <person name="Birren B."/>
        </authorList>
    </citation>
    <scope>NUCLEOTIDE SEQUENCE [LARGE SCALE GENOMIC DNA]</scope>
    <source>
        <strain evidence="3">CBS 173.52</strain>
    </source>
</reference>
<dbReference type="Proteomes" id="UP000053789">
    <property type="component" value="Unassembled WGS sequence"/>
</dbReference>
<keyword evidence="4" id="KW-1185">Reference proteome</keyword>
<dbReference type="InterPro" id="IPR054357">
    <property type="entry name" value="MFE-2_N"/>
</dbReference>
<dbReference type="RefSeq" id="XP_016613847.1">
    <property type="nucleotide sequence ID" value="XM_016769995.1"/>
</dbReference>
<dbReference type="GO" id="GO:0044594">
    <property type="term" value="F:17-beta-hydroxysteroid dehydrogenase (NAD+) activity"/>
    <property type="evidence" value="ECO:0007669"/>
    <property type="project" value="TreeGrafter"/>
</dbReference>
<evidence type="ECO:0000313" key="3">
    <source>
        <dbReference type="EMBL" id="KIW87178.1"/>
    </source>
</evidence>
<dbReference type="PANTHER" id="PTHR13078:SF57">
    <property type="entry name" value="DEHYDRATASE, PUTATIVE (AFU_ORTHOLOGUE AFUA_5G00640)-RELATED"/>
    <property type="match status" value="1"/>
</dbReference>
<dbReference type="Pfam" id="PF22622">
    <property type="entry name" value="MFE-2_hydrat-2_N"/>
    <property type="match status" value="1"/>
</dbReference>
<dbReference type="CDD" id="cd03448">
    <property type="entry name" value="HDE_HSD"/>
    <property type="match status" value="1"/>
</dbReference>
<dbReference type="Pfam" id="PF01575">
    <property type="entry name" value="MaoC_dehydratas"/>
    <property type="match status" value="1"/>
</dbReference>
<dbReference type="InterPro" id="IPR029069">
    <property type="entry name" value="HotDog_dom_sf"/>
</dbReference>
<protein>
    <recommendedName>
        <fullName evidence="5">MaoC-like domain-containing protein</fullName>
    </recommendedName>
</protein>
<sequence>MNTPTSYRYPPRQVSWLVRDVLLFNISVGATADELHLTYEGSPNFQALPTFPVVLPYKGTSQEIVDFTTLPKPTDLSEIPRIPIFDRQRVVDGEKHIKIFKQLPLTSKGRRFELHQTLLGIYDKGKPGTVIETQTDLLDIESHEIYATVYGSVFAVGQGGWGGSKGPETRKILMPNDRGPDYVHTQTTTKETPLLYRLNGDYNPLHAHPGPGRRMGFGGSILHGLCTWNMAAHALLSTVAGSKSSSMKEFQARFVAPVRPGQTLYTQLWSMGERDAQGYEEFRFQMLNEEGKVVLASGRAIIRRESQNCQV</sequence>
<name>A0A0D2H1M9_CLAB1</name>
<dbReference type="EMBL" id="KN847006">
    <property type="protein sequence ID" value="KIW87178.1"/>
    <property type="molecule type" value="Genomic_DNA"/>
</dbReference>
<dbReference type="HOGENOM" id="CLU_040078_3_0_1"/>
<evidence type="ECO:0000313" key="4">
    <source>
        <dbReference type="Proteomes" id="UP000053789"/>
    </source>
</evidence>
<accession>A0A0D2H1M9</accession>
<dbReference type="GO" id="GO:0003857">
    <property type="term" value="F:(3S)-3-hydroxyacyl-CoA dehydrogenase (NAD+) activity"/>
    <property type="evidence" value="ECO:0007669"/>
    <property type="project" value="TreeGrafter"/>
</dbReference>
<evidence type="ECO:0008006" key="5">
    <source>
        <dbReference type="Google" id="ProtNLM"/>
    </source>
</evidence>
<dbReference type="AlphaFoldDB" id="A0A0D2H1M9"/>
<dbReference type="GO" id="GO:0004300">
    <property type="term" value="F:enoyl-CoA hydratase activity"/>
    <property type="evidence" value="ECO:0007669"/>
    <property type="project" value="TreeGrafter"/>
</dbReference>
<dbReference type="PANTHER" id="PTHR13078">
    <property type="entry name" value="PEROXISOMAL MULTIFUNCTIONAL ENZYME TYPE 2-RELATED"/>
    <property type="match status" value="1"/>
</dbReference>
<gene>
    <name evidence="3" type="ORF">Z519_12289</name>
</gene>
<dbReference type="GO" id="GO:0005777">
    <property type="term" value="C:peroxisome"/>
    <property type="evidence" value="ECO:0007669"/>
    <property type="project" value="TreeGrafter"/>
</dbReference>
<evidence type="ECO:0000259" key="2">
    <source>
        <dbReference type="Pfam" id="PF22622"/>
    </source>
</evidence>
<feature type="domain" description="Peroxisomal multifunctional enzyme type 2-like N-terminal" evidence="2">
    <location>
        <begin position="18"/>
        <end position="157"/>
    </location>
</feature>
<dbReference type="Gene3D" id="3.10.129.10">
    <property type="entry name" value="Hotdog Thioesterase"/>
    <property type="match status" value="2"/>
</dbReference>
<dbReference type="GeneID" id="27705217"/>